<keyword evidence="3" id="KW-0560">Oxidoreductase</keyword>
<keyword evidence="2" id="KW-0521">NADP</keyword>
<dbReference type="Proteomes" id="UP001203297">
    <property type="component" value="Unassembled WGS sequence"/>
</dbReference>
<keyword evidence="5" id="KW-1185">Reference proteome</keyword>
<name>A0AAD4M4M2_9AGAM</name>
<dbReference type="InterPro" id="IPR052178">
    <property type="entry name" value="Sec_Metab_Biosynth_SDR"/>
</dbReference>
<dbReference type="InterPro" id="IPR036291">
    <property type="entry name" value="NAD(P)-bd_dom_sf"/>
</dbReference>
<dbReference type="SUPFAM" id="SSF51735">
    <property type="entry name" value="NAD(P)-binding Rossmann-fold domains"/>
    <property type="match status" value="1"/>
</dbReference>
<proteinExistence type="inferred from homology"/>
<dbReference type="InterPro" id="IPR002347">
    <property type="entry name" value="SDR_fam"/>
</dbReference>
<dbReference type="PANTHER" id="PTHR43618:SF4">
    <property type="entry name" value="SHORT CHAIN DEHYDROGENASE_REDUCTASE FAMILY (AFU_ORTHOLOGUE AFUA_7G04540)"/>
    <property type="match status" value="1"/>
</dbReference>
<dbReference type="PRINTS" id="PR00081">
    <property type="entry name" value="GDHRDH"/>
</dbReference>
<evidence type="ECO:0000313" key="4">
    <source>
        <dbReference type="EMBL" id="KAI0301110.1"/>
    </source>
</evidence>
<dbReference type="EMBL" id="WTXG01000015">
    <property type="protein sequence ID" value="KAI0301110.1"/>
    <property type="molecule type" value="Genomic_DNA"/>
</dbReference>
<dbReference type="AlphaFoldDB" id="A0AAD4M4M2"/>
<evidence type="ECO:0000256" key="3">
    <source>
        <dbReference type="ARBA" id="ARBA00023002"/>
    </source>
</evidence>
<protein>
    <submittedName>
        <fullName evidence="4">Short-chain dehydrogenase</fullName>
    </submittedName>
</protein>
<reference evidence="4" key="1">
    <citation type="journal article" date="2022" name="New Phytol.">
        <title>Evolutionary transition to the ectomycorrhizal habit in the genomes of a hyperdiverse lineage of mushroom-forming fungi.</title>
        <authorList>
            <person name="Looney B."/>
            <person name="Miyauchi S."/>
            <person name="Morin E."/>
            <person name="Drula E."/>
            <person name="Courty P.E."/>
            <person name="Kohler A."/>
            <person name="Kuo A."/>
            <person name="LaButti K."/>
            <person name="Pangilinan J."/>
            <person name="Lipzen A."/>
            <person name="Riley R."/>
            <person name="Andreopoulos W."/>
            <person name="He G."/>
            <person name="Johnson J."/>
            <person name="Nolan M."/>
            <person name="Tritt A."/>
            <person name="Barry K.W."/>
            <person name="Grigoriev I.V."/>
            <person name="Nagy L.G."/>
            <person name="Hibbett D."/>
            <person name="Henrissat B."/>
            <person name="Matheny P.B."/>
            <person name="Labbe J."/>
            <person name="Martin F.M."/>
        </authorList>
    </citation>
    <scope>NUCLEOTIDE SEQUENCE</scope>
    <source>
        <strain evidence="4">BPL690</strain>
    </source>
</reference>
<comment type="similarity">
    <text evidence="1">Belongs to the short-chain dehydrogenases/reductases (SDR) family.</text>
</comment>
<evidence type="ECO:0000256" key="1">
    <source>
        <dbReference type="ARBA" id="ARBA00006484"/>
    </source>
</evidence>
<gene>
    <name evidence="4" type="ORF">B0F90DRAFT_1810153</name>
</gene>
<dbReference type="Gene3D" id="3.40.50.720">
    <property type="entry name" value="NAD(P)-binding Rossmann-like Domain"/>
    <property type="match status" value="1"/>
</dbReference>
<dbReference type="PANTHER" id="PTHR43618">
    <property type="entry name" value="7-ALPHA-HYDROXYSTEROID DEHYDROGENASE"/>
    <property type="match status" value="1"/>
</dbReference>
<accession>A0AAD4M4M2</accession>
<evidence type="ECO:0000256" key="2">
    <source>
        <dbReference type="ARBA" id="ARBA00022857"/>
    </source>
</evidence>
<dbReference type="PROSITE" id="PS00061">
    <property type="entry name" value="ADH_SHORT"/>
    <property type="match status" value="1"/>
</dbReference>
<comment type="caution">
    <text evidence="4">The sequence shown here is derived from an EMBL/GenBank/DDBJ whole genome shotgun (WGS) entry which is preliminary data.</text>
</comment>
<dbReference type="PRINTS" id="PR00080">
    <property type="entry name" value="SDRFAMILY"/>
</dbReference>
<dbReference type="Pfam" id="PF13561">
    <property type="entry name" value="adh_short_C2"/>
    <property type="match status" value="1"/>
</dbReference>
<dbReference type="GO" id="GO:0016491">
    <property type="term" value="F:oxidoreductase activity"/>
    <property type="evidence" value="ECO:0007669"/>
    <property type="project" value="UniProtKB-KW"/>
</dbReference>
<sequence>MHSVTDLKSSAIFDLHGRVALVSGGGTGIGLMIAEGLAANGAKVYIGARRTEVLDKVAGKWAAHGKGTILPLYLDVTNRDSIIAAKNIIEDKEGKLHILVNNAGIVGPVSQFLNDPLAPENANAEALGSALFNDGGPDAWSALYEVNTFSIYYMTTAFLGLLEKGSRDIEGYTSSVVNITSVSGIVKIAQRHFAYNSAKAAATHLTKMLATEIALKGIPVRINSIAPGVYASEMTADSITGPEEVAKVSESLIPVPAGRAGSAGEIAGTVIYLSSPAGCYTNGQEIVVDGGYIAVNPSTA</sequence>
<evidence type="ECO:0000313" key="5">
    <source>
        <dbReference type="Proteomes" id="UP001203297"/>
    </source>
</evidence>
<organism evidence="4 5">
    <name type="scientific">Multifurca ochricompacta</name>
    <dbReference type="NCBI Taxonomy" id="376703"/>
    <lineage>
        <taxon>Eukaryota</taxon>
        <taxon>Fungi</taxon>
        <taxon>Dikarya</taxon>
        <taxon>Basidiomycota</taxon>
        <taxon>Agaricomycotina</taxon>
        <taxon>Agaricomycetes</taxon>
        <taxon>Russulales</taxon>
        <taxon>Russulaceae</taxon>
        <taxon>Multifurca</taxon>
    </lineage>
</organism>
<dbReference type="InterPro" id="IPR020904">
    <property type="entry name" value="Sc_DH/Rdtase_CS"/>
</dbReference>